<dbReference type="InterPro" id="IPR045351">
    <property type="entry name" value="DUF6531"/>
</dbReference>
<keyword evidence="6" id="KW-1185">Reference proteome</keyword>
<evidence type="ECO:0000259" key="3">
    <source>
        <dbReference type="Pfam" id="PF09994"/>
    </source>
</evidence>
<dbReference type="RefSeq" id="WP_132583211.1">
    <property type="nucleotide sequence ID" value="NZ_SMAJ01000009.1"/>
</dbReference>
<dbReference type="AlphaFoldDB" id="A0A4R3M3D9"/>
<gene>
    <name evidence="5" type="ORF">EDC26_10995</name>
</gene>
<dbReference type="Proteomes" id="UP000295525">
    <property type="component" value="Unassembled WGS sequence"/>
</dbReference>
<feature type="chain" id="PRO_5020630865" evidence="2">
    <location>
        <begin position="22"/>
        <end position="1235"/>
    </location>
</feature>
<dbReference type="Pfam" id="PF09994">
    <property type="entry name" value="T6SS_Tle1-like_cat"/>
    <property type="match status" value="1"/>
</dbReference>
<evidence type="ECO:0000259" key="4">
    <source>
        <dbReference type="Pfam" id="PF20148"/>
    </source>
</evidence>
<dbReference type="InterPro" id="IPR022385">
    <property type="entry name" value="Rhs_assc_core"/>
</dbReference>
<evidence type="ECO:0000256" key="2">
    <source>
        <dbReference type="SAM" id="SignalP"/>
    </source>
</evidence>
<dbReference type="InterPro" id="IPR031325">
    <property type="entry name" value="RHS_repeat"/>
</dbReference>
<dbReference type="NCBIfam" id="TIGR03696">
    <property type="entry name" value="Rhs_assc_core"/>
    <property type="match status" value="1"/>
</dbReference>
<reference evidence="5 6" key="1">
    <citation type="submission" date="2019-03" db="EMBL/GenBank/DDBJ databases">
        <title>Genomic Encyclopedia of Type Strains, Phase IV (KMG-IV): sequencing the most valuable type-strain genomes for metagenomic binning, comparative biology and taxonomic classification.</title>
        <authorList>
            <person name="Goeker M."/>
        </authorList>
    </citation>
    <scope>NUCLEOTIDE SEQUENCE [LARGE SCALE GENOMIC DNA]</scope>
    <source>
        <strain evidence="5 6">DSM 24591</strain>
    </source>
</reference>
<organism evidence="5 6">
    <name type="scientific">Paralcaligenes ureilyticus</name>
    <dbReference type="NCBI Taxonomy" id="627131"/>
    <lineage>
        <taxon>Bacteria</taxon>
        <taxon>Pseudomonadati</taxon>
        <taxon>Pseudomonadota</taxon>
        <taxon>Betaproteobacteria</taxon>
        <taxon>Burkholderiales</taxon>
        <taxon>Alcaligenaceae</taxon>
        <taxon>Paralcaligenes</taxon>
    </lineage>
</organism>
<dbReference type="InterPro" id="IPR050708">
    <property type="entry name" value="T6SS_VgrG/RHS"/>
</dbReference>
<dbReference type="InterPro" id="IPR018712">
    <property type="entry name" value="Tle1-like_cat"/>
</dbReference>
<feature type="signal peptide" evidence="2">
    <location>
        <begin position="1"/>
        <end position="21"/>
    </location>
</feature>
<sequence length="1235" mass="136578">MTRHLRALAWLLALHAGTAVAADLSCNPSLLGQPCAQGGLATLAVNPEPNLNLGAGNPIHLVTGNKYQQELDLPAAPHAPELELRRHYNSLDRRHSVLGPGWALSYDTRLFHAGGRLQIVQADGSRISFARTGEHAGHAGRIDAHEQQWIWTWPNGQKNRYDRHGRLIRIDFAGGQALAIQRQSTPGPEFGAISRLSSHSGPTIDFSYQIIGGRAYLSRVDTPLGAFRYTYQPVTTPSGEATGPWRLNQVIRPDGMRRRYLYEPLMQAGNPYHLTGIETVSANGEHQKRSNTWAYDISGRATLSILGGPQEQAGRLTLRYLKTPSLRSEGSTVVTNAAGEKTTFHTALKGGRHVLTRVSGAPCPGCAAPGSLARYDDQGRLTHINGIGLSRSAAGAIESISDPSGGWPGLILHYQAQATRSSWSSTLTGTERTQFDARLRPAERSFANGDRWRYRYDAAGRPVQLIEQNAREKRETVLGWRGPLLARIRHPHENETRRYDAKNRLIQRRIERPRASLGNDALRYTEQFRYDNDNRLIRHRLPEGGALHYQWDKHGRLRAITWHDAQGRAHAVIQSTASQAGYQYGNGLQLQTRLSNRQASDLILHHEGKLVWAQHQDYGPHGLVQQERHRVPSQNHVETWNYAYDRQSRLIGAQQPQAGSTQWYAWHNDGALAARRLAAHTVKPIVERDASGLPTRYQEYALEYGPNRRLTNASRPGHAPDAYRHNAFGQRIAKISAGVRTDYFYLNNQLVAESQAPQAEAPGPQPTAQPNITRRYIYAGLTPVGFIDYPAANTGQATSPGTLYSVHSDLLGAPRIVTDAQRKIRWLATYSPMGAATQIAGDLTLDLRLPGQIADRSTGWHDNHLRTYLPDLGQYLEPDPLGPIPANQALGYANQQAKRYIDPLGLLLFAFDGTRNSPVSQTNIWKMSQWYQDGPVFYQNGPGNSSHLDWDAVTAYSAPAIIDAQWQSLLDALDGAGRDVIPIDILGYSRGAALARHFGNLLNQHIDQGFFSYTDGTRGLVTACVDLRFMGLFDTVAQFGLAGIDNTQYDLSIASAWGWVAHAVALQERRWLYPLVSAAGGPGGNTVEAPFIGAHADIGGGVDVDDAGQPNSRGDLSDVALNWMLWQARAASLRFDTAPLSDREVTAPILHDQRSALARSVQDGDRRVDGQDGSARWPNQDDHPQLGSLQRNTTEELIQRIANWRITLTAEVGTVDMRGYAQWLRNELGWQPLPV</sequence>
<dbReference type="PANTHER" id="PTHR32305">
    <property type="match status" value="1"/>
</dbReference>
<evidence type="ECO:0000313" key="5">
    <source>
        <dbReference type="EMBL" id="TCT05807.1"/>
    </source>
</evidence>
<dbReference type="EMBL" id="SMAJ01000009">
    <property type="protein sequence ID" value="TCT05807.1"/>
    <property type="molecule type" value="Genomic_DNA"/>
</dbReference>
<comment type="caution">
    <text evidence="5">The sequence shown here is derived from an EMBL/GenBank/DDBJ whole genome shotgun (WGS) entry which is preliminary data.</text>
</comment>
<dbReference type="PANTHER" id="PTHR32305:SF15">
    <property type="entry name" value="PROTEIN RHSA-RELATED"/>
    <property type="match status" value="1"/>
</dbReference>
<name>A0A4R3M3D9_9BURK</name>
<keyword evidence="2" id="KW-0732">Signal</keyword>
<dbReference type="Pfam" id="PF05593">
    <property type="entry name" value="RHS_repeat"/>
    <property type="match status" value="1"/>
</dbReference>
<dbReference type="Pfam" id="PF20148">
    <property type="entry name" value="DUF6531"/>
    <property type="match status" value="1"/>
</dbReference>
<feature type="domain" description="DUF6531" evidence="4">
    <location>
        <begin position="56"/>
        <end position="129"/>
    </location>
</feature>
<proteinExistence type="predicted"/>
<dbReference type="InterPro" id="IPR006530">
    <property type="entry name" value="YD"/>
</dbReference>
<dbReference type="Gene3D" id="2.180.10.10">
    <property type="entry name" value="RHS repeat-associated core"/>
    <property type="match status" value="1"/>
</dbReference>
<feature type="domain" description="T6SS Phospholipase effector Tle1-like catalytic" evidence="3">
    <location>
        <begin position="1023"/>
        <end position="1125"/>
    </location>
</feature>
<evidence type="ECO:0000313" key="6">
    <source>
        <dbReference type="Proteomes" id="UP000295525"/>
    </source>
</evidence>
<accession>A0A4R3M3D9</accession>
<feature type="region of interest" description="Disordered" evidence="1">
    <location>
        <begin position="1160"/>
        <end position="1187"/>
    </location>
</feature>
<evidence type="ECO:0000256" key="1">
    <source>
        <dbReference type="SAM" id="MobiDB-lite"/>
    </source>
</evidence>
<protein>
    <submittedName>
        <fullName evidence="5">RHS repeat-associated protein</fullName>
    </submittedName>
</protein>
<dbReference type="NCBIfam" id="TIGR01643">
    <property type="entry name" value="YD_repeat_2x"/>
    <property type="match status" value="1"/>
</dbReference>
<dbReference type="OrthoDB" id="5445630at2"/>